<dbReference type="OrthoDB" id="988822at2759"/>
<comment type="caution">
    <text evidence="2">The sequence shown here is derived from an EMBL/GenBank/DDBJ whole genome shotgun (WGS) entry which is preliminary data.</text>
</comment>
<sequence>MNHLFREYLVSQSVWRKLSVPDFTMFPEAEFIEWLTKVISTLSLDKCRIFCGTLWAIWGDRNSCIHNKKSRSSQETVVFVHGYLKELDGIKTAKQELISLGRKWRPPPVNFDGANDERRKVSASGVVIRDRTGCVLLTSTDLHSDVESAFAAEVVTCPRATQIALEMNRGDVIIEGDSLSIIKKCNSTDRDKSMVGAYIQDIHRLKEKINRIRFEYIPRSANNVAHLLARNL</sequence>
<gene>
    <name evidence="2" type="ORF">EPI10_010806</name>
</gene>
<protein>
    <submittedName>
        <fullName evidence="2">Reverse transcriptase</fullName>
    </submittedName>
</protein>
<dbReference type="Proteomes" id="UP000325315">
    <property type="component" value="Unassembled WGS sequence"/>
</dbReference>
<dbReference type="CDD" id="cd06222">
    <property type="entry name" value="RNase_H_like"/>
    <property type="match status" value="1"/>
</dbReference>
<dbReference type="Pfam" id="PF13456">
    <property type="entry name" value="RVT_3"/>
    <property type="match status" value="1"/>
</dbReference>
<dbReference type="InterPro" id="IPR044730">
    <property type="entry name" value="RNase_H-like_dom_plant"/>
</dbReference>
<dbReference type="InterPro" id="IPR036397">
    <property type="entry name" value="RNaseH_sf"/>
</dbReference>
<dbReference type="InterPro" id="IPR052929">
    <property type="entry name" value="RNase_H-like_EbsB-rel"/>
</dbReference>
<evidence type="ECO:0000313" key="2">
    <source>
        <dbReference type="EMBL" id="KAA3476872.1"/>
    </source>
</evidence>
<dbReference type="EMBL" id="SMMG02000004">
    <property type="protein sequence ID" value="KAA3476872.1"/>
    <property type="molecule type" value="Genomic_DNA"/>
</dbReference>
<keyword evidence="2" id="KW-0695">RNA-directed DNA polymerase</keyword>
<dbReference type="GO" id="GO:0003964">
    <property type="term" value="F:RNA-directed DNA polymerase activity"/>
    <property type="evidence" value="ECO:0007669"/>
    <property type="project" value="UniProtKB-KW"/>
</dbReference>
<keyword evidence="2" id="KW-0808">Transferase</keyword>
<proteinExistence type="predicted"/>
<dbReference type="Gene3D" id="3.30.420.10">
    <property type="entry name" value="Ribonuclease H-like superfamily/Ribonuclease H"/>
    <property type="match status" value="1"/>
</dbReference>
<dbReference type="PANTHER" id="PTHR47074:SF61">
    <property type="entry name" value="RNASE H TYPE-1 DOMAIN-CONTAINING PROTEIN"/>
    <property type="match status" value="1"/>
</dbReference>
<organism evidence="2 3">
    <name type="scientific">Gossypium australe</name>
    <dbReference type="NCBI Taxonomy" id="47621"/>
    <lineage>
        <taxon>Eukaryota</taxon>
        <taxon>Viridiplantae</taxon>
        <taxon>Streptophyta</taxon>
        <taxon>Embryophyta</taxon>
        <taxon>Tracheophyta</taxon>
        <taxon>Spermatophyta</taxon>
        <taxon>Magnoliopsida</taxon>
        <taxon>eudicotyledons</taxon>
        <taxon>Gunneridae</taxon>
        <taxon>Pentapetalae</taxon>
        <taxon>rosids</taxon>
        <taxon>malvids</taxon>
        <taxon>Malvales</taxon>
        <taxon>Malvaceae</taxon>
        <taxon>Malvoideae</taxon>
        <taxon>Gossypium</taxon>
    </lineage>
</organism>
<keyword evidence="3" id="KW-1185">Reference proteome</keyword>
<name>A0A5B6W7P3_9ROSI</name>
<evidence type="ECO:0000313" key="3">
    <source>
        <dbReference type="Proteomes" id="UP000325315"/>
    </source>
</evidence>
<dbReference type="GO" id="GO:0003676">
    <property type="term" value="F:nucleic acid binding"/>
    <property type="evidence" value="ECO:0007669"/>
    <property type="project" value="InterPro"/>
</dbReference>
<dbReference type="InterPro" id="IPR002156">
    <property type="entry name" value="RNaseH_domain"/>
</dbReference>
<dbReference type="SUPFAM" id="SSF53098">
    <property type="entry name" value="Ribonuclease H-like"/>
    <property type="match status" value="1"/>
</dbReference>
<accession>A0A5B6W7P3</accession>
<feature type="domain" description="RNase H type-1" evidence="1">
    <location>
        <begin position="110"/>
        <end position="230"/>
    </location>
</feature>
<dbReference type="AlphaFoldDB" id="A0A5B6W7P3"/>
<reference evidence="3" key="1">
    <citation type="journal article" date="2019" name="Plant Biotechnol. J.">
        <title>Genome sequencing of the Australian wild diploid species Gossypium australe highlights disease resistance and delayed gland morphogenesis.</title>
        <authorList>
            <person name="Cai Y."/>
            <person name="Cai X."/>
            <person name="Wang Q."/>
            <person name="Wang P."/>
            <person name="Zhang Y."/>
            <person name="Cai C."/>
            <person name="Xu Y."/>
            <person name="Wang K."/>
            <person name="Zhou Z."/>
            <person name="Wang C."/>
            <person name="Geng S."/>
            <person name="Li B."/>
            <person name="Dong Q."/>
            <person name="Hou Y."/>
            <person name="Wang H."/>
            <person name="Ai P."/>
            <person name="Liu Z."/>
            <person name="Yi F."/>
            <person name="Sun M."/>
            <person name="An G."/>
            <person name="Cheng J."/>
            <person name="Zhang Y."/>
            <person name="Shi Q."/>
            <person name="Xie Y."/>
            <person name="Shi X."/>
            <person name="Chang Y."/>
            <person name="Huang F."/>
            <person name="Chen Y."/>
            <person name="Hong S."/>
            <person name="Mi L."/>
            <person name="Sun Q."/>
            <person name="Zhang L."/>
            <person name="Zhou B."/>
            <person name="Peng R."/>
            <person name="Zhang X."/>
            <person name="Liu F."/>
        </authorList>
    </citation>
    <scope>NUCLEOTIDE SEQUENCE [LARGE SCALE GENOMIC DNA]</scope>
    <source>
        <strain evidence="3">cv. PA1801</strain>
    </source>
</reference>
<dbReference type="PANTHER" id="PTHR47074">
    <property type="entry name" value="BNAC02G40300D PROTEIN"/>
    <property type="match status" value="1"/>
</dbReference>
<evidence type="ECO:0000259" key="1">
    <source>
        <dbReference type="Pfam" id="PF13456"/>
    </source>
</evidence>
<dbReference type="GO" id="GO:0004523">
    <property type="term" value="F:RNA-DNA hybrid ribonuclease activity"/>
    <property type="evidence" value="ECO:0007669"/>
    <property type="project" value="InterPro"/>
</dbReference>
<keyword evidence="2" id="KW-0548">Nucleotidyltransferase</keyword>
<dbReference type="InterPro" id="IPR012337">
    <property type="entry name" value="RNaseH-like_sf"/>
</dbReference>